<organism evidence="3 4">
    <name type="scientific">Corallibacter vietnamensis</name>
    <dbReference type="NCBI Taxonomy" id="904130"/>
    <lineage>
        <taxon>Bacteria</taxon>
        <taxon>Pseudomonadati</taxon>
        <taxon>Bacteroidota</taxon>
        <taxon>Flavobacteriia</taxon>
        <taxon>Flavobacteriales</taxon>
        <taxon>Flavobacteriaceae</taxon>
        <taxon>Corallibacter</taxon>
    </lineage>
</organism>
<evidence type="ECO:0000256" key="1">
    <source>
        <dbReference type="SAM" id="SignalP"/>
    </source>
</evidence>
<feature type="domain" description="DUF547" evidence="2">
    <location>
        <begin position="67"/>
        <end position="171"/>
    </location>
</feature>
<accession>A0ABP7GRZ1</accession>
<dbReference type="RefSeq" id="WP_344726204.1">
    <property type="nucleotide sequence ID" value="NZ_BAABBI010000001.1"/>
</dbReference>
<gene>
    <name evidence="3" type="ORF">GCM10022271_02290</name>
</gene>
<dbReference type="Proteomes" id="UP001501456">
    <property type="component" value="Unassembled WGS sequence"/>
</dbReference>
<dbReference type="PANTHER" id="PTHR46361:SF3">
    <property type="entry name" value="ELECTRON CARRIER_ PROTEIN DISULFIDE OXIDOREDUCTASE"/>
    <property type="match status" value="1"/>
</dbReference>
<keyword evidence="4" id="KW-1185">Reference proteome</keyword>
<evidence type="ECO:0000259" key="2">
    <source>
        <dbReference type="Pfam" id="PF04784"/>
    </source>
</evidence>
<protein>
    <recommendedName>
        <fullName evidence="2">DUF547 domain-containing protein</fullName>
    </recommendedName>
</protein>
<keyword evidence="1" id="KW-0732">Signal</keyword>
<evidence type="ECO:0000313" key="3">
    <source>
        <dbReference type="EMBL" id="GAA3773749.1"/>
    </source>
</evidence>
<feature type="chain" id="PRO_5046965304" description="DUF547 domain-containing protein" evidence="1">
    <location>
        <begin position="19"/>
        <end position="232"/>
    </location>
</feature>
<sequence length="232" mass="26835">MKHLISLLIIFISLNATAQQIDYSVLTSILQKHVSPNGQVNYKAIKTNKASLDTYLEQYSKISPKNSWSKEQVLAYWINAYNAFTIELIIDNYPIKSIKDLKKPWDKKFIPLANKKISLNYIEHEILRTLNEPRIHFAIVCASASCPKLLNEAYTPEKLNKQLTQATKDFLSDTSRNKISESNIEISKIFKWFAKDFKKNGSLIDFINTYSDVRVLSNANIDYLDYNWSLNE</sequence>
<dbReference type="InterPro" id="IPR006869">
    <property type="entry name" value="DUF547"/>
</dbReference>
<reference evidence="4" key="1">
    <citation type="journal article" date="2019" name="Int. J. Syst. Evol. Microbiol.">
        <title>The Global Catalogue of Microorganisms (GCM) 10K type strain sequencing project: providing services to taxonomists for standard genome sequencing and annotation.</title>
        <authorList>
            <consortium name="The Broad Institute Genomics Platform"/>
            <consortium name="The Broad Institute Genome Sequencing Center for Infectious Disease"/>
            <person name="Wu L."/>
            <person name="Ma J."/>
        </authorList>
    </citation>
    <scope>NUCLEOTIDE SEQUENCE [LARGE SCALE GENOMIC DNA]</scope>
    <source>
        <strain evidence="4">JCM 17525</strain>
    </source>
</reference>
<proteinExistence type="predicted"/>
<comment type="caution">
    <text evidence="3">The sequence shown here is derived from an EMBL/GenBank/DDBJ whole genome shotgun (WGS) entry which is preliminary data.</text>
</comment>
<dbReference type="Pfam" id="PF04784">
    <property type="entry name" value="DUF547"/>
    <property type="match status" value="1"/>
</dbReference>
<name>A0ABP7GRZ1_9FLAO</name>
<dbReference type="EMBL" id="BAABBI010000001">
    <property type="protein sequence ID" value="GAA3773749.1"/>
    <property type="molecule type" value="Genomic_DNA"/>
</dbReference>
<feature type="signal peptide" evidence="1">
    <location>
        <begin position="1"/>
        <end position="18"/>
    </location>
</feature>
<dbReference type="PANTHER" id="PTHR46361">
    <property type="entry name" value="ELECTRON CARRIER/ PROTEIN DISULFIDE OXIDOREDUCTASE"/>
    <property type="match status" value="1"/>
</dbReference>
<evidence type="ECO:0000313" key="4">
    <source>
        <dbReference type="Proteomes" id="UP001501456"/>
    </source>
</evidence>